<comment type="catalytic activity">
    <reaction evidence="1 13">
        <text>acetyl-CoA + phosphate = acetyl phosphate + CoA</text>
        <dbReference type="Rhea" id="RHEA:19521"/>
        <dbReference type="ChEBI" id="CHEBI:22191"/>
        <dbReference type="ChEBI" id="CHEBI:43474"/>
        <dbReference type="ChEBI" id="CHEBI:57287"/>
        <dbReference type="ChEBI" id="CHEBI:57288"/>
        <dbReference type="EC" id="2.3.1.8"/>
    </reaction>
</comment>
<evidence type="ECO:0000256" key="12">
    <source>
        <dbReference type="ARBA" id="ARBA00049955"/>
    </source>
</evidence>
<dbReference type="Pfam" id="PF01515">
    <property type="entry name" value="PTA_PTB"/>
    <property type="match status" value="1"/>
</dbReference>
<comment type="pathway">
    <text evidence="3 13">Metabolic intermediate biosynthesis; acetyl-CoA biosynthesis; acetyl-CoA from acetate: step 2/2.</text>
</comment>
<dbReference type="Pfam" id="PF07085">
    <property type="entry name" value="DRTGG"/>
    <property type="match status" value="1"/>
</dbReference>
<dbReference type="SUPFAM" id="SSF75138">
    <property type="entry name" value="HprK N-terminal domain-like"/>
    <property type="match status" value="1"/>
</dbReference>
<evidence type="ECO:0000256" key="10">
    <source>
        <dbReference type="ARBA" id="ARBA00023315"/>
    </source>
</evidence>
<comment type="domain">
    <text evidence="13">The N-terminal region seems to be important for proper quaternary structure. The C-terminal region contains the substrate-binding site.</text>
</comment>
<dbReference type="InterPro" id="IPR004614">
    <property type="entry name" value="P_AcTrfase"/>
</dbReference>
<accession>A0ABU8RHE4</accession>
<dbReference type="GO" id="GO:0008959">
    <property type="term" value="F:phosphate acetyltransferase activity"/>
    <property type="evidence" value="ECO:0007669"/>
    <property type="project" value="UniProtKB-EC"/>
</dbReference>
<dbReference type="SUPFAM" id="SSF52540">
    <property type="entry name" value="P-loop containing nucleoside triphosphate hydrolases"/>
    <property type="match status" value="1"/>
</dbReference>
<dbReference type="InterPro" id="IPR027417">
    <property type="entry name" value="P-loop_NTPase"/>
</dbReference>
<keyword evidence="18" id="KW-1185">Reference proteome</keyword>
<dbReference type="Gene3D" id="3.40.1390.20">
    <property type="entry name" value="HprK N-terminal domain-like"/>
    <property type="match status" value="1"/>
</dbReference>
<keyword evidence="8 13" id="KW-0963">Cytoplasm</keyword>
<keyword evidence="9 13" id="KW-0808">Transferase</keyword>
<protein>
    <recommendedName>
        <fullName evidence="7 13">Phosphate acetyltransferase</fullName>
        <ecNumber evidence="6 13">2.3.1.8</ecNumber>
    </recommendedName>
    <alternativeName>
        <fullName evidence="11 13">Phosphotransacetylase</fullName>
    </alternativeName>
</protein>
<evidence type="ECO:0000256" key="2">
    <source>
        <dbReference type="ARBA" id="ARBA00004496"/>
    </source>
</evidence>
<evidence type="ECO:0000313" key="18">
    <source>
        <dbReference type="Proteomes" id="UP001387100"/>
    </source>
</evidence>
<dbReference type="PANTHER" id="PTHR43356">
    <property type="entry name" value="PHOSPHATE ACETYLTRANSFERASE"/>
    <property type="match status" value="1"/>
</dbReference>
<evidence type="ECO:0000256" key="6">
    <source>
        <dbReference type="ARBA" id="ARBA00012707"/>
    </source>
</evidence>
<evidence type="ECO:0000256" key="13">
    <source>
        <dbReference type="PIRNR" id="PIRNR006107"/>
    </source>
</evidence>
<evidence type="ECO:0000313" key="17">
    <source>
        <dbReference type="EMBL" id="MEJ5944416.1"/>
    </source>
</evidence>
<dbReference type="Pfam" id="PF13500">
    <property type="entry name" value="AAA_26"/>
    <property type="match status" value="1"/>
</dbReference>
<evidence type="ECO:0000256" key="3">
    <source>
        <dbReference type="ARBA" id="ARBA00004989"/>
    </source>
</evidence>
<dbReference type="PANTHER" id="PTHR43356:SF3">
    <property type="entry name" value="PHOSPHATE ACETYLTRANSFERASE"/>
    <property type="match status" value="1"/>
</dbReference>
<dbReference type="NCBIfam" id="TIGR00651">
    <property type="entry name" value="pta"/>
    <property type="match status" value="1"/>
</dbReference>
<gene>
    <name evidence="17" type="primary">pta</name>
    <name evidence="17" type="ORF">WDZ17_03810</name>
</gene>
<comment type="similarity">
    <text evidence="4 13">In the C-terminal section; belongs to the phosphate acetyltransferase and butyryltransferase family.</text>
</comment>
<dbReference type="PIRSF" id="PIRSF006107">
    <property type="entry name" value="PhpActrans_proteobac"/>
    <property type="match status" value="1"/>
</dbReference>
<feature type="region of interest" description="Disordered" evidence="14">
    <location>
        <begin position="705"/>
        <end position="724"/>
    </location>
</feature>
<evidence type="ECO:0000256" key="7">
    <source>
        <dbReference type="ARBA" id="ARBA00021528"/>
    </source>
</evidence>
<sequence>MPSLYVASVEGETRKSTVALGVLAAMRSAAPGRRVGVFRPLVRDEGGRDDVLDVLLSELADGGEVDDATYAASVGVGYEDVRTDPGAALDEVVARYRALAAGCDEVMVLGSDYTDVAGPTELAVNGRIAADLGTPVLLVVKALGRSPREVRAVAEVARAEVLAQHASVVGVVATRADPHALGDVVAALEEPGRRDAPHPPPAFALPEDPTLTSVGVRELVEACDGRLVLGPETGLDERAGGLVVAAMSMPHALEHLVDRAVVIVPGDRSEVVLGLLTAHASATFPQLAGVVLTGGFALPEVVVRLLEGLGEAPPVVSTELGTVETAARLLAVRGRLSRRTERAREQVRAARELFAAHVDGPRLLDLVAGARVETVTPRMFAAVLLERARSRRMRVVLPEGLEPRVLHAAAELRREGVVDVVLLGDEVEVRALAEEVGADVAAVPVVDPATSPDRERYAAEYARLRAHKGVTPEAAPALLEDVTRFGTLMVHLGDADGMVSGAVHTTAETLRPAFEVIRTAPGRDVVSSVFLMCLPDRVLVYGDCAVNPDPDATQLADIAASSADTAEAFGVDPRVAMMSYSTGGSGSGADVEKVRRATALVREQRPDLSVEGPIQYDAAVDAGVARTKLPDSAVAGRATVFVFPDLNTGNTTYKAVQRSAGAVAIGPVLQGLRRPVNDLSRGALVRDIVSTVVITAVQAQVQQAAEQQAQQQSQQQSQQQGVGA</sequence>
<evidence type="ECO:0000256" key="5">
    <source>
        <dbReference type="ARBA" id="ARBA00009786"/>
    </source>
</evidence>
<dbReference type="InterPro" id="IPR002505">
    <property type="entry name" value="PTA_PTB"/>
</dbReference>
<dbReference type="SUPFAM" id="SSF53659">
    <property type="entry name" value="Isocitrate/Isopropylmalate dehydrogenase-like"/>
    <property type="match status" value="1"/>
</dbReference>
<feature type="domain" description="DRTGG" evidence="16">
    <location>
        <begin position="218"/>
        <end position="329"/>
    </location>
</feature>
<evidence type="ECO:0000256" key="1">
    <source>
        <dbReference type="ARBA" id="ARBA00000705"/>
    </source>
</evidence>
<dbReference type="RefSeq" id="WP_339573795.1">
    <property type="nucleotide sequence ID" value="NZ_JBBIAA010000002.1"/>
</dbReference>
<dbReference type="EC" id="2.3.1.8" evidence="6 13"/>
<evidence type="ECO:0000256" key="4">
    <source>
        <dbReference type="ARBA" id="ARBA00008756"/>
    </source>
</evidence>
<evidence type="ECO:0000256" key="11">
    <source>
        <dbReference type="ARBA" id="ARBA00031108"/>
    </source>
</evidence>
<proteinExistence type="inferred from homology"/>
<keyword evidence="10 13" id="KW-0012">Acyltransferase</keyword>
<dbReference type="InterPro" id="IPR010766">
    <property type="entry name" value="DRTGG"/>
</dbReference>
<dbReference type="InterPro" id="IPR028979">
    <property type="entry name" value="Ser_kin/Pase_Hpr-like_N_sf"/>
</dbReference>
<dbReference type="InterPro" id="IPR050500">
    <property type="entry name" value="Phos_Acetyltrans/Butyryltrans"/>
</dbReference>
<comment type="function">
    <text evidence="12 13">Involved in acetate metabolism.</text>
</comment>
<dbReference type="InterPro" id="IPR016475">
    <property type="entry name" value="P-Actrans_bac"/>
</dbReference>
<evidence type="ECO:0000256" key="14">
    <source>
        <dbReference type="SAM" id="MobiDB-lite"/>
    </source>
</evidence>
<organism evidence="17 18">
    <name type="scientific">Pseudokineococcus basanitobsidens</name>
    <dbReference type="NCBI Taxonomy" id="1926649"/>
    <lineage>
        <taxon>Bacteria</taxon>
        <taxon>Bacillati</taxon>
        <taxon>Actinomycetota</taxon>
        <taxon>Actinomycetes</taxon>
        <taxon>Kineosporiales</taxon>
        <taxon>Kineosporiaceae</taxon>
        <taxon>Pseudokineococcus</taxon>
    </lineage>
</organism>
<name>A0ABU8RHE4_9ACTN</name>
<evidence type="ECO:0000259" key="15">
    <source>
        <dbReference type="Pfam" id="PF01515"/>
    </source>
</evidence>
<dbReference type="InterPro" id="IPR042113">
    <property type="entry name" value="P_AcTrfase_dom1"/>
</dbReference>
<comment type="caution">
    <text evidence="17">The sequence shown here is derived from an EMBL/GenBank/DDBJ whole genome shotgun (WGS) entry which is preliminary data.</text>
</comment>
<reference evidence="17 18" key="1">
    <citation type="journal article" date="2017" name="Int. J. Syst. Evol. Microbiol.">
        <title>Pseudokineococcus basanitobsidens sp. nov., isolated from volcanic rock.</title>
        <authorList>
            <person name="Lee D.W."/>
            <person name="Park M.Y."/>
            <person name="Kim J.J."/>
            <person name="Kim B.S."/>
        </authorList>
    </citation>
    <scope>NUCLEOTIDE SEQUENCE [LARGE SCALE GENOMIC DNA]</scope>
    <source>
        <strain evidence="17 18">DSM 103726</strain>
    </source>
</reference>
<dbReference type="InterPro" id="IPR042112">
    <property type="entry name" value="P_AcTrfase_dom2"/>
</dbReference>
<evidence type="ECO:0000256" key="8">
    <source>
        <dbReference type="ARBA" id="ARBA00022490"/>
    </source>
</evidence>
<feature type="domain" description="Phosphate acetyl/butaryl transferase" evidence="15">
    <location>
        <begin position="380"/>
        <end position="696"/>
    </location>
</feature>
<dbReference type="Gene3D" id="3.40.50.10950">
    <property type="match status" value="1"/>
</dbReference>
<dbReference type="Proteomes" id="UP001387100">
    <property type="component" value="Unassembled WGS sequence"/>
</dbReference>
<dbReference type="NCBIfam" id="NF007233">
    <property type="entry name" value="PRK09653.1"/>
    <property type="match status" value="1"/>
</dbReference>
<evidence type="ECO:0000256" key="9">
    <source>
        <dbReference type="ARBA" id="ARBA00022679"/>
    </source>
</evidence>
<dbReference type="EMBL" id="JBBIAA010000002">
    <property type="protein sequence ID" value="MEJ5944416.1"/>
    <property type="molecule type" value="Genomic_DNA"/>
</dbReference>
<evidence type="ECO:0000259" key="16">
    <source>
        <dbReference type="Pfam" id="PF07085"/>
    </source>
</evidence>
<dbReference type="NCBIfam" id="NF004167">
    <property type="entry name" value="PRK05632.1"/>
    <property type="match status" value="1"/>
</dbReference>
<dbReference type="Gene3D" id="3.40.50.10750">
    <property type="entry name" value="Isocitrate/Isopropylmalate dehydrogenase-like"/>
    <property type="match status" value="1"/>
</dbReference>
<comment type="similarity">
    <text evidence="5 13">In the N-terminal section; belongs to the CobB/CobQ family.</text>
</comment>
<comment type="subcellular location">
    <subcellularLocation>
        <location evidence="2 13">Cytoplasm</location>
    </subcellularLocation>
</comment>